<accession>A0A6C0CVS3</accession>
<proteinExistence type="predicted"/>
<dbReference type="SUPFAM" id="SSF53335">
    <property type="entry name" value="S-adenosyl-L-methionine-dependent methyltransferases"/>
    <property type="match status" value="1"/>
</dbReference>
<dbReference type="AlphaFoldDB" id="A0A6C0CVS3"/>
<dbReference type="InterPro" id="IPR029063">
    <property type="entry name" value="SAM-dependent_MTases_sf"/>
</dbReference>
<dbReference type="Gene3D" id="3.40.50.720">
    <property type="entry name" value="NAD(P)-binding Rossmann-like Domain"/>
    <property type="match status" value="1"/>
</dbReference>
<dbReference type="Gene3D" id="3.40.50.150">
    <property type="entry name" value="Vaccinia Virus protein VP39"/>
    <property type="match status" value="1"/>
</dbReference>
<organism evidence="1">
    <name type="scientific">viral metagenome</name>
    <dbReference type="NCBI Taxonomy" id="1070528"/>
    <lineage>
        <taxon>unclassified sequences</taxon>
        <taxon>metagenomes</taxon>
        <taxon>organismal metagenomes</taxon>
    </lineage>
</organism>
<dbReference type="EMBL" id="MN739496">
    <property type="protein sequence ID" value="QHT08441.1"/>
    <property type="molecule type" value="Genomic_DNA"/>
</dbReference>
<dbReference type="InterPro" id="IPR013785">
    <property type="entry name" value="Aldolase_TIM"/>
</dbReference>
<name>A0A6C0CVS3_9ZZZZ</name>
<dbReference type="SUPFAM" id="SSF51569">
    <property type="entry name" value="Aldolase"/>
    <property type="match status" value="1"/>
</dbReference>
<evidence type="ECO:0000313" key="1">
    <source>
        <dbReference type="EMBL" id="QHT08441.1"/>
    </source>
</evidence>
<protein>
    <submittedName>
        <fullName evidence="1">Uncharacterized protein</fullName>
    </submittedName>
</protein>
<dbReference type="Gene3D" id="3.20.20.70">
    <property type="entry name" value="Aldolase class I"/>
    <property type="match status" value="1"/>
</dbReference>
<sequence length="702" mass="81690">MKFCYGPMSKNVIDTVIDFSLKNPNKEVTFIPSRRQIENNGGYVNNWKTCDFVKYVKEKNSKIIIERDHGGPSQGVNEDDGFESLTEDAKYMDIIHIDPWKKYNDLNEGIEYTVKMINHCHNINPSLLYEVATEEAIRPFSLEDLEYIITELKEKLTSEVFNKIKYLVIQCGTKLKEGINTGCFDEDKLKEMLNLAKKYNMIAKEHNGDWVDTDIIKQKELLGLTTVNIAPMLGEIESRVVLDYIKKNKEDYNTIYKLCIDSGKWKKWVTDDFDYVNKKDEIILISGHYIFSDPKFIEIKQKYVGIDSEIQSKIYDKLLELDNIYSIRKKCIFCSHDDFELLFENDNFKSSLSLGLYKNNNEKSYFMPYNVQICKKCNSVQNKYIGNLSIIYGENHVDDYGATKSKKHTLFSEFITGNNNINGIIEVGSCNGVLANIILEHVTTEYNIIEPSFTGNKTNLNIIPNFFENVDLNSISSNTIIMSDVFEHFYNPIDILNKIQKSDNIKYIYLSHPDFDSNLKTLMLTNLNCEHTFLIKHQFLFTLFENFGFKLNKRYDFDNYSLFLEFERTTDIIKQKPLVNYNLNSDIKKYFNQIHTIVHNINEFIESNPNKKIFIWPSSVHSVTLFTNGLKYEKLEGILDNSPNKIGKYLYGYNLLCSSFNELLNSSNEDFCIIISGAGNYIKELNIKSQESKIRFLEDFIQ</sequence>
<reference evidence="1" key="1">
    <citation type="journal article" date="2020" name="Nature">
        <title>Giant virus diversity and host interactions through global metagenomics.</title>
        <authorList>
            <person name="Schulz F."/>
            <person name="Roux S."/>
            <person name="Paez-Espino D."/>
            <person name="Jungbluth S."/>
            <person name="Walsh D.A."/>
            <person name="Denef V.J."/>
            <person name="McMahon K.D."/>
            <person name="Konstantinidis K.T."/>
            <person name="Eloe-Fadrosh E.A."/>
            <person name="Kyrpides N.C."/>
            <person name="Woyke T."/>
        </authorList>
    </citation>
    <scope>NUCLEOTIDE SEQUENCE</scope>
    <source>
        <strain evidence="1">GVMAG-M-3300022752-66</strain>
    </source>
</reference>